<dbReference type="EMBL" id="JAWJWE010000038">
    <property type="protein sequence ID" value="KAK6622645.1"/>
    <property type="molecule type" value="Genomic_DNA"/>
</dbReference>
<feature type="transmembrane region" description="Helical" evidence="1">
    <location>
        <begin position="74"/>
        <end position="97"/>
    </location>
</feature>
<proteinExistence type="predicted"/>
<evidence type="ECO:0000256" key="1">
    <source>
        <dbReference type="SAM" id="Phobius"/>
    </source>
</evidence>
<keyword evidence="1" id="KW-0812">Transmembrane</keyword>
<protein>
    <submittedName>
        <fullName evidence="2">Uncharacterized protein</fullName>
    </submittedName>
</protein>
<keyword evidence="1" id="KW-0472">Membrane</keyword>
<dbReference type="Proteomes" id="UP001372834">
    <property type="component" value="Unassembled WGS sequence"/>
</dbReference>
<keyword evidence="1" id="KW-1133">Transmembrane helix</keyword>
<organism evidence="2 3">
    <name type="scientific">Polyplax serrata</name>
    <name type="common">Common mouse louse</name>
    <dbReference type="NCBI Taxonomy" id="468196"/>
    <lineage>
        <taxon>Eukaryota</taxon>
        <taxon>Metazoa</taxon>
        <taxon>Ecdysozoa</taxon>
        <taxon>Arthropoda</taxon>
        <taxon>Hexapoda</taxon>
        <taxon>Insecta</taxon>
        <taxon>Pterygota</taxon>
        <taxon>Neoptera</taxon>
        <taxon>Paraneoptera</taxon>
        <taxon>Psocodea</taxon>
        <taxon>Troctomorpha</taxon>
        <taxon>Phthiraptera</taxon>
        <taxon>Anoplura</taxon>
        <taxon>Polyplacidae</taxon>
        <taxon>Polyplax</taxon>
    </lineage>
</organism>
<reference evidence="2 3" key="1">
    <citation type="submission" date="2023-10" db="EMBL/GenBank/DDBJ databases">
        <title>Genomes of two closely related lineages of the louse Polyplax serrata with different host specificities.</title>
        <authorList>
            <person name="Martinu J."/>
            <person name="Tarabai H."/>
            <person name="Stefka J."/>
            <person name="Hypsa V."/>
        </authorList>
    </citation>
    <scope>NUCLEOTIDE SEQUENCE [LARGE SCALE GENOMIC DNA]</scope>
    <source>
        <strain evidence="2">HR10_N</strain>
    </source>
</reference>
<accession>A0AAN8NMP4</accession>
<dbReference type="AlphaFoldDB" id="A0AAN8NMP4"/>
<gene>
    <name evidence="2" type="ORF">RUM43_008487</name>
</gene>
<evidence type="ECO:0000313" key="3">
    <source>
        <dbReference type="Proteomes" id="UP001372834"/>
    </source>
</evidence>
<name>A0AAN8NMP4_POLSC</name>
<evidence type="ECO:0000313" key="2">
    <source>
        <dbReference type="EMBL" id="KAK6622645.1"/>
    </source>
</evidence>
<sequence length="125" mass="14240">MIRRSQDEMKLTRETVAVGYPQRYLSDSDESQLQDWGGGMKDRVWIPGLSSWPAAVGTWSVVASTRNGIQAQPCCIRMVFSLFFLYAFHCVLDYLLVMRITKDDVEGITRIYISVNKVTLSNQVL</sequence>
<comment type="caution">
    <text evidence="2">The sequence shown here is derived from an EMBL/GenBank/DDBJ whole genome shotgun (WGS) entry which is preliminary data.</text>
</comment>